<comment type="caution">
    <text evidence="3">The sequence shown here is derived from an EMBL/GenBank/DDBJ whole genome shotgun (WGS) entry which is preliminary data.</text>
</comment>
<evidence type="ECO:0000313" key="4">
    <source>
        <dbReference type="Proteomes" id="UP000245634"/>
    </source>
</evidence>
<keyword evidence="4" id="KW-1185">Reference proteome</keyword>
<dbReference type="GO" id="GO:0004049">
    <property type="term" value="F:anthranilate synthase activity"/>
    <property type="evidence" value="ECO:0007669"/>
    <property type="project" value="TreeGrafter"/>
</dbReference>
<dbReference type="OrthoDB" id="9804328at2"/>
<reference evidence="3 4" key="1">
    <citation type="submission" date="2018-05" db="EMBL/GenBank/DDBJ databases">
        <title>Genomic Encyclopedia of Type Strains, Phase IV (KMG-IV): sequencing the most valuable type-strain genomes for metagenomic binning, comparative biology and taxonomic classification.</title>
        <authorList>
            <person name="Goeker M."/>
        </authorList>
    </citation>
    <scope>NUCLEOTIDE SEQUENCE [LARGE SCALE GENOMIC DNA]</scope>
    <source>
        <strain evidence="3 4">DSM 18773</strain>
    </source>
</reference>
<proteinExistence type="predicted"/>
<dbReference type="NCBIfam" id="TIGR00566">
    <property type="entry name" value="trpG_papA"/>
    <property type="match status" value="1"/>
</dbReference>
<gene>
    <name evidence="3" type="ORF">C7459_11854</name>
</gene>
<dbReference type="InterPro" id="IPR050472">
    <property type="entry name" value="Anth_synth/Amidotransfase"/>
</dbReference>
<dbReference type="SUPFAM" id="SSF52317">
    <property type="entry name" value="Class I glutamine amidotransferase-like"/>
    <property type="match status" value="1"/>
</dbReference>
<dbReference type="GO" id="GO:0005829">
    <property type="term" value="C:cytosol"/>
    <property type="evidence" value="ECO:0007669"/>
    <property type="project" value="TreeGrafter"/>
</dbReference>
<name>A0A316DRA6_9BACL</name>
<evidence type="ECO:0000256" key="1">
    <source>
        <dbReference type="ARBA" id="ARBA00022962"/>
    </source>
</evidence>
<dbReference type="Gene3D" id="3.40.50.880">
    <property type="match status" value="1"/>
</dbReference>
<protein>
    <submittedName>
        <fullName evidence="3">Anthranilate synthase component 2/para-aminobenzoate synthetase component 2</fullName>
    </submittedName>
</protein>
<dbReference type="InterPro" id="IPR029062">
    <property type="entry name" value="Class_I_gatase-like"/>
</dbReference>
<dbReference type="PRINTS" id="PR00096">
    <property type="entry name" value="GATASE"/>
</dbReference>
<evidence type="ECO:0000313" key="3">
    <source>
        <dbReference type="EMBL" id="PWK06986.1"/>
    </source>
</evidence>
<dbReference type="GO" id="GO:0000162">
    <property type="term" value="P:L-tryptophan biosynthetic process"/>
    <property type="evidence" value="ECO:0007669"/>
    <property type="project" value="TreeGrafter"/>
</dbReference>
<dbReference type="PROSITE" id="PS51273">
    <property type="entry name" value="GATASE_TYPE_1"/>
    <property type="match status" value="1"/>
</dbReference>
<organism evidence="3 4">
    <name type="scientific">Tumebacillus permanentifrigoris</name>
    <dbReference type="NCBI Taxonomy" id="378543"/>
    <lineage>
        <taxon>Bacteria</taxon>
        <taxon>Bacillati</taxon>
        <taxon>Bacillota</taxon>
        <taxon>Bacilli</taxon>
        <taxon>Bacillales</taxon>
        <taxon>Alicyclobacillaceae</taxon>
        <taxon>Tumebacillus</taxon>
    </lineage>
</organism>
<accession>A0A316DRA6</accession>
<dbReference type="Pfam" id="PF00117">
    <property type="entry name" value="GATase"/>
    <property type="match status" value="1"/>
</dbReference>
<sequence>MIVVLDNYDGFTFHLVQFLKDLGGMVFLSRNDQLTIAEIEQLNPTHLVLTPGMGTPAEAGIGVEVVRHFAGRVPILGLGLGCEIIGHAFGAQLVQPQQMEMSGEYQISHRGDRVFSGIVTPFAAQRRHVAQFDRASLPEQLTVIAESQTGEVIGVRHRQHDVIGLQIHPEAVTAEGSVKKMIYNFVTKTAPVYV</sequence>
<dbReference type="PANTHER" id="PTHR43418:SF4">
    <property type="entry name" value="MULTIFUNCTIONAL TRYPTOPHAN BIOSYNTHESIS PROTEIN"/>
    <property type="match status" value="1"/>
</dbReference>
<dbReference type="EMBL" id="QGGL01000018">
    <property type="protein sequence ID" value="PWK06986.1"/>
    <property type="molecule type" value="Genomic_DNA"/>
</dbReference>
<dbReference type="PANTHER" id="PTHR43418">
    <property type="entry name" value="MULTIFUNCTIONAL TRYPTOPHAN BIOSYNTHESIS PROTEIN-RELATED"/>
    <property type="match status" value="1"/>
</dbReference>
<dbReference type="PRINTS" id="PR00097">
    <property type="entry name" value="ANTSNTHASEII"/>
</dbReference>
<dbReference type="Proteomes" id="UP000245634">
    <property type="component" value="Unassembled WGS sequence"/>
</dbReference>
<dbReference type="InterPro" id="IPR006221">
    <property type="entry name" value="TrpG/PapA_dom"/>
</dbReference>
<keyword evidence="1" id="KW-0315">Glutamine amidotransferase</keyword>
<dbReference type="InterPro" id="IPR017926">
    <property type="entry name" value="GATASE"/>
</dbReference>
<feature type="domain" description="Glutamine amidotransferase" evidence="2">
    <location>
        <begin position="3"/>
        <end position="186"/>
    </location>
</feature>
<dbReference type="RefSeq" id="WP_109690723.1">
    <property type="nucleotide sequence ID" value="NZ_QGGL01000018.1"/>
</dbReference>
<evidence type="ECO:0000259" key="2">
    <source>
        <dbReference type="Pfam" id="PF00117"/>
    </source>
</evidence>
<dbReference type="AlphaFoldDB" id="A0A316DRA6"/>
<dbReference type="CDD" id="cd01743">
    <property type="entry name" value="GATase1_Anthranilate_Synthase"/>
    <property type="match status" value="1"/>
</dbReference>